<name>A0A8H3FB42_9LECA</name>
<sequence length="197" mass="20727">MHLPILSLLTSLFLLAAPSSATAATLPATVTLAYTPLTPSTASPPTPKIFATLSYHANNKTYTLHTFTPPKLPSGGSSSSSNANSLIRIGIIPHSKSQLQIDGFAAPSTTITEQNILAAPETAVIRVVLDAEYAVISAGVSRDDFGGSDGQRKEARPRLEVVTSAPEPRPVLNRPVVLGEDGKLPAQEKPEPTLLQK</sequence>
<organism evidence="3 4">
    <name type="scientific">Gomphillus americanus</name>
    <dbReference type="NCBI Taxonomy" id="1940652"/>
    <lineage>
        <taxon>Eukaryota</taxon>
        <taxon>Fungi</taxon>
        <taxon>Dikarya</taxon>
        <taxon>Ascomycota</taxon>
        <taxon>Pezizomycotina</taxon>
        <taxon>Lecanoromycetes</taxon>
        <taxon>OSLEUM clade</taxon>
        <taxon>Ostropomycetidae</taxon>
        <taxon>Ostropales</taxon>
        <taxon>Graphidaceae</taxon>
        <taxon>Gomphilloideae</taxon>
        <taxon>Gomphillus</taxon>
    </lineage>
</organism>
<evidence type="ECO:0000313" key="3">
    <source>
        <dbReference type="EMBL" id="CAF9922736.1"/>
    </source>
</evidence>
<dbReference type="EMBL" id="CAJPDQ010000018">
    <property type="protein sequence ID" value="CAF9922736.1"/>
    <property type="molecule type" value="Genomic_DNA"/>
</dbReference>
<feature type="signal peptide" evidence="2">
    <location>
        <begin position="1"/>
        <end position="23"/>
    </location>
</feature>
<feature type="chain" id="PRO_5034557992" evidence="2">
    <location>
        <begin position="24"/>
        <end position="197"/>
    </location>
</feature>
<dbReference type="AlphaFoldDB" id="A0A8H3FB42"/>
<dbReference type="OrthoDB" id="1894652at2759"/>
<keyword evidence="2" id="KW-0732">Signal</keyword>
<comment type="caution">
    <text evidence="3">The sequence shown here is derived from an EMBL/GenBank/DDBJ whole genome shotgun (WGS) entry which is preliminary data.</text>
</comment>
<feature type="region of interest" description="Disordered" evidence="1">
    <location>
        <begin position="142"/>
        <end position="197"/>
    </location>
</feature>
<accession>A0A8H3FB42</accession>
<feature type="compositionally biased region" description="Basic and acidic residues" evidence="1">
    <location>
        <begin position="180"/>
        <end position="191"/>
    </location>
</feature>
<evidence type="ECO:0000256" key="2">
    <source>
        <dbReference type="SAM" id="SignalP"/>
    </source>
</evidence>
<evidence type="ECO:0000256" key="1">
    <source>
        <dbReference type="SAM" id="MobiDB-lite"/>
    </source>
</evidence>
<keyword evidence="4" id="KW-1185">Reference proteome</keyword>
<protein>
    <submittedName>
        <fullName evidence="3">Uncharacterized protein</fullName>
    </submittedName>
</protein>
<proteinExistence type="predicted"/>
<feature type="compositionally biased region" description="Basic and acidic residues" evidence="1">
    <location>
        <begin position="142"/>
        <end position="159"/>
    </location>
</feature>
<gene>
    <name evidence="3" type="ORF">GOMPHAMPRED_002657</name>
</gene>
<dbReference type="Proteomes" id="UP000664169">
    <property type="component" value="Unassembled WGS sequence"/>
</dbReference>
<evidence type="ECO:0000313" key="4">
    <source>
        <dbReference type="Proteomes" id="UP000664169"/>
    </source>
</evidence>
<reference evidence="3" key="1">
    <citation type="submission" date="2021-03" db="EMBL/GenBank/DDBJ databases">
        <authorList>
            <person name="Tagirdzhanova G."/>
        </authorList>
    </citation>
    <scope>NUCLEOTIDE SEQUENCE</scope>
</reference>